<protein>
    <submittedName>
        <fullName evidence="2">Uncharacterized protein</fullName>
    </submittedName>
</protein>
<reference evidence="2" key="1">
    <citation type="submission" date="2017-08" db="EMBL/GenBank/DDBJ databases">
        <authorList>
            <person name="Polle J.E."/>
            <person name="Barry K."/>
            <person name="Cushman J."/>
            <person name="Schmutz J."/>
            <person name="Tran D."/>
            <person name="Hathwaick L.T."/>
            <person name="Yim W.C."/>
            <person name="Jenkins J."/>
            <person name="Mckie-Krisberg Z.M."/>
            <person name="Prochnik S."/>
            <person name="Lindquist E."/>
            <person name="Dockter R.B."/>
            <person name="Adam C."/>
            <person name="Molina H."/>
            <person name="Bunkerborg J."/>
            <person name="Jin E."/>
            <person name="Buchheim M."/>
            <person name="Magnuson J."/>
        </authorList>
    </citation>
    <scope>NUCLEOTIDE SEQUENCE</scope>
    <source>
        <strain evidence="2">CCAP 19/18</strain>
    </source>
</reference>
<accession>A0ABQ7G8J9</accession>
<feature type="chain" id="PRO_5046891859" evidence="1">
    <location>
        <begin position="22"/>
        <end position="392"/>
    </location>
</feature>
<proteinExistence type="predicted"/>
<evidence type="ECO:0000313" key="2">
    <source>
        <dbReference type="EMBL" id="KAF5830935.1"/>
    </source>
</evidence>
<keyword evidence="1" id="KW-0732">Signal</keyword>
<name>A0ABQ7G8J9_DUNSA</name>
<keyword evidence="3" id="KW-1185">Reference proteome</keyword>
<dbReference type="EMBL" id="MU069993">
    <property type="protein sequence ID" value="KAF5830935.1"/>
    <property type="molecule type" value="Genomic_DNA"/>
</dbReference>
<evidence type="ECO:0000313" key="3">
    <source>
        <dbReference type="Proteomes" id="UP000815325"/>
    </source>
</evidence>
<gene>
    <name evidence="2" type="ORF">DUNSADRAFT_13843</name>
</gene>
<evidence type="ECO:0000256" key="1">
    <source>
        <dbReference type="SAM" id="SignalP"/>
    </source>
</evidence>
<comment type="caution">
    <text evidence="2">The sequence shown here is derived from an EMBL/GenBank/DDBJ whole genome shotgun (WGS) entry which is preliminary data.</text>
</comment>
<feature type="signal peptide" evidence="1">
    <location>
        <begin position="1"/>
        <end position="21"/>
    </location>
</feature>
<organism evidence="2 3">
    <name type="scientific">Dunaliella salina</name>
    <name type="common">Green alga</name>
    <name type="synonym">Protococcus salinus</name>
    <dbReference type="NCBI Taxonomy" id="3046"/>
    <lineage>
        <taxon>Eukaryota</taxon>
        <taxon>Viridiplantae</taxon>
        <taxon>Chlorophyta</taxon>
        <taxon>core chlorophytes</taxon>
        <taxon>Chlorophyceae</taxon>
        <taxon>CS clade</taxon>
        <taxon>Chlamydomonadales</taxon>
        <taxon>Dunaliellaceae</taxon>
        <taxon>Dunaliella</taxon>
    </lineage>
</organism>
<sequence>MPVLCSILFVVCLSLTTGVLCSTGGISSVETLAWAVEYPYVKPVSHGHSFLFINGHVYTFPNEAWTGTQGLMGMIVTPQHHSKLTSKEDGNCPPISAKEAASRHGFDLEASLSMGPWLPVLAVGSNAAPQQLIRKFSDLYPGVFILVVECVLDGFDVVYSPGLASYGSCPATLAHSPGTLASVFLTYLMPPLASRMHSTEGAPYVYSLMQLHNIKLHVASSIDATGQLGAPTRSPQLMTDVLQYNYAAGALSLPVECPEGVVQCPIALAEIRAARRRFPALKQAQLLQLLMHALDGVHLGDERRLHMPAIKKSGALYPVKFQPPDHDQANVATFPAQFPATEGVESRQEGTTKLEDWILNYVANPSLRHGYISRLQAHAATQFSYDDHIVII</sequence>
<dbReference type="Proteomes" id="UP000815325">
    <property type="component" value="Unassembled WGS sequence"/>
</dbReference>